<dbReference type="OrthoDB" id="5857426at2759"/>
<proteinExistence type="predicted"/>
<name>A0A3P7ISW8_STRVU</name>
<organism evidence="1 2">
    <name type="scientific">Strongylus vulgaris</name>
    <name type="common">Blood worm</name>
    <dbReference type="NCBI Taxonomy" id="40348"/>
    <lineage>
        <taxon>Eukaryota</taxon>
        <taxon>Metazoa</taxon>
        <taxon>Ecdysozoa</taxon>
        <taxon>Nematoda</taxon>
        <taxon>Chromadorea</taxon>
        <taxon>Rhabditida</taxon>
        <taxon>Rhabditina</taxon>
        <taxon>Rhabditomorpha</taxon>
        <taxon>Strongyloidea</taxon>
        <taxon>Strongylidae</taxon>
        <taxon>Strongylus</taxon>
    </lineage>
</organism>
<evidence type="ECO:0000313" key="2">
    <source>
        <dbReference type="Proteomes" id="UP000270094"/>
    </source>
</evidence>
<sequence length="81" mass="9191">MRTFWGRKGKPFTLPCTLPTPDDTNFSLEWRKDNKLIMSAYGADSGHAAPSLQVYNTLKNSEYTILGIPALRKRATFRTII</sequence>
<dbReference type="EMBL" id="UYYB01096192">
    <property type="protein sequence ID" value="VDM76011.1"/>
    <property type="molecule type" value="Genomic_DNA"/>
</dbReference>
<dbReference type="Proteomes" id="UP000270094">
    <property type="component" value="Unassembled WGS sequence"/>
</dbReference>
<reference evidence="1 2" key="1">
    <citation type="submission" date="2018-11" db="EMBL/GenBank/DDBJ databases">
        <authorList>
            <consortium name="Pathogen Informatics"/>
        </authorList>
    </citation>
    <scope>NUCLEOTIDE SEQUENCE [LARGE SCALE GENOMIC DNA]</scope>
</reference>
<keyword evidence="2" id="KW-1185">Reference proteome</keyword>
<protein>
    <submittedName>
        <fullName evidence="1">Uncharacterized protein</fullName>
    </submittedName>
</protein>
<evidence type="ECO:0000313" key="1">
    <source>
        <dbReference type="EMBL" id="VDM76011.1"/>
    </source>
</evidence>
<accession>A0A3P7ISW8</accession>
<dbReference type="AlphaFoldDB" id="A0A3P7ISW8"/>
<gene>
    <name evidence="1" type="ORF">SVUK_LOCUS11009</name>
</gene>